<dbReference type="EMBL" id="JAWDIT010000002">
    <property type="protein sequence ID" value="MDU0345238.1"/>
    <property type="molecule type" value="Genomic_DNA"/>
</dbReference>
<gene>
    <name evidence="3" type="ORF">RWH44_05930</name>
</gene>
<evidence type="ECO:0000256" key="1">
    <source>
        <dbReference type="SAM" id="MobiDB-lite"/>
    </source>
</evidence>
<comment type="caution">
    <text evidence="3">The sequence shown here is derived from an EMBL/GenBank/DDBJ whole genome shotgun (WGS) entry which is preliminary data.</text>
</comment>
<feature type="region of interest" description="Disordered" evidence="1">
    <location>
        <begin position="1"/>
        <end position="31"/>
    </location>
</feature>
<evidence type="ECO:0000256" key="2">
    <source>
        <dbReference type="SAM" id="Phobius"/>
    </source>
</evidence>
<proteinExistence type="predicted"/>
<sequence>MTTPSPIATDAGRPRRTAPTHAGRGTRTGARARRTLRRLALGLAIAAVVLAVAGLPVYVFPPQGDPTDADLVYVIGPPQPERLALATALRDTDGRAPLLVSVSQSRQGRGDPDFDAAHLDICRQHGVSCRSPEPFTTAGEAKMLTAYAARHEVGKTVVITFTPHVARTRYIFAKCSANDVTVVGVDTDMTFFDWVFQYAYQTAGFVKAWLTPCP</sequence>
<evidence type="ECO:0000313" key="3">
    <source>
        <dbReference type="EMBL" id="MDU0345238.1"/>
    </source>
</evidence>
<feature type="compositionally biased region" description="Low complexity" evidence="1">
    <location>
        <begin position="17"/>
        <end position="29"/>
    </location>
</feature>
<keyword evidence="2" id="KW-0812">Transmembrane</keyword>
<keyword evidence="2" id="KW-1133">Transmembrane helix</keyword>
<keyword evidence="2" id="KW-0472">Membrane</keyword>
<keyword evidence="4" id="KW-1185">Reference proteome</keyword>
<feature type="transmembrane region" description="Helical" evidence="2">
    <location>
        <begin position="39"/>
        <end position="60"/>
    </location>
</feature>
<evidence type="ECO:0000313" key="4">
    <source>
        <dbReference type="Proteomes" id="UP001261125"/>
    </source>
</evidence>
<reference evidence="3 4" key="1">
    <citation type="submission" date="2023-09" db="EMBL/GenBank/DDBJ databases">
        <title>Microbacterium fusihabitans sp. nov., Microbacterium phycihabitans sp. nov., and Microbacterium cervinum sp. nov., isolated from dried seaweeds of beach.</title>
        <authorList>
            <person name="Lee S.D."/>
        </authorList>
    </citation>
    <scope>NUCLEOTIDE SEQUENCE [LARGE SCALE GENOMIC DNA]</scope>
    <source>
        <strain evidence="3 4">KSW2-29</strain>
    </source>
</reference>
<dbReference type="RefSeq" id="WP_316003852.1">
    <property type="nucleotide sequence ID" value="NZ_JAWDIT010000002.1"/>
</dbReference>
<name>A0ABU3SKC4_9MICO</name>
<accession>A0ABU3SKC4</accession>
<dbReference type="Proteomes" id="UP001261125">
    <property type="component" value="Unassembled WGS sequence"/>
</dbReference>
<protein>
    <submittedName>
        <fullName evidence="3">YdcF family protein</fullName>
    </submittedName>
</protein>
<organism evidence="3 4">
    <name type="scientific">Microbacterium phycohabitans</name>
    <dbReference type="NCBI Taxonomy" id="3075993"/>
    <lineage>
        <taxon>Bacteria</taxon>
        <taxon>Bacillati</taxon>
        <taxon>Actinomycetota</taxon>
        <taxon>Actinomycetes</taxon>
        <taxon>Micrococcales</taxon>
        <taxon>Microbacteriaceae</taxon>
        <taxon>Microbacterium</taxon>
    </lineage>
</organism>